<name>A6DIJ0_9BACT</name>
<dbReference type="Proteomes" id="UP000004947">
    <property type="component" value="Unassembled WGS sequence"/>
</dbReference>
<reference evidence="2 3" key="1">
    <citation type="journal article" date="2010" name="J. Bacteriol.">
        <title>Genome sequence of Lentisphaera araneosa HTCC2155T, the type species of the order Lentisphaerales in the phylum Lentisphaerae.</title>
        <authorList>
            <person name="Thrash J.C."/>
            <person name="Cho J.C."/>
            <person name="Vergin K.L."/>
            <person name="Morris R.M."/>
            <person name="Giovannoni S.J."/>
        </authorList>
    </citation>
    <scope>NUCLEOTIDE SEQUENCE [LARGE SCALE GENOMIC DNA]</scope>
    <source>
        <strain evidence="2 3">HTCC2155</strain>
    </source>
</reference>
<gene>
    <name evidence="2" type="ORF">LNTAR_10186</name>
</gene>
<organism evidence="2 3">
    <name type="scientific">Lentisphaera araneosa HTCC2155</name>
    <dbReference type="NCBI Taxonomy" id="313628"/>
    <lineage>
        <taxon>Bacteria</taxon>
        <taxon>Pseudomonadati</taxon>
        <taxon>Lentisphaerota</taxon>
        <taxon>Lentisphaeria</taxon>
        <taxon>Lentisphaerales</taxon>
        <taxon>Lentisphaeraceae</taxon>
        <taxon>Lentisphaera</taxon>
    </lineage>
</organism>
<evidence type="ECO:0000313" key="3">
    <source>
        <dbReference type="Proteomes" id="UP000004947"/>
    </source>
</evidence>
<dbReference type="AlphaFoldDB" id="A6DIJ0"/>
<dbReference type="RefSeq" id="WP_007277721.1">
    <property type="nucleotide sequence ID" value="NZ_ABCK01000005.1"/>
</dbReference>
<dbReference type="EMBL" id="ABCK01000005">
    <property type="protein sequence ID" value="EDM28276.1"/>
    <property type="molecule type" value="Genomic_DNA"/>
</dbReference>
<keyword evidence="1" id="KW-0812">Transmembrane</keyword>
<evidence type="ECO:0000313" key="2">
    <source>
        <dbReference type="EMBL" id="EDM28276.1"/>
    </source>
</evidence>
<dbReference type="STRING" id="313628.LNTAR_10186"/>
<feature type="transmembrane region" description="Helical" evidence="1">
    <location>
        <begin position="173"/>
        <end position="194"/>
    </location>
</feature>
<keyword evidence="3" id="KW-1185">Reference proteome</keyword>
<accession>A6DIJ0</accession>
<feature type="transmembrane region" description="Helical" evidence="1">
    <location>
        <begin position="17"/>
        <end position="35"/>
    </location>
</feature>
<keyword evidence="1" id="KW-0472">Membrane</keyword>
<evidence type="ECO:0000256" key="1">
    <source>
        <dbReference type="SAM" id="Phobius"/>
    </source>
</evidence>
<protein>
    <submittedName>
        <fullName evidence="2">Uncharacterized protein</fullName>
    </submittedName>
</protein>
<comment type="caution">
    <text evidence="2">The sequence shown here is derived from an EMBL/GenBank/DDBJ whole genome shotgun (WGS) entry which is preliminary data.</text>
</comment>
<sequence length="226" mass="27028">MDIAQSINFRIVNISKWLLLLMFVVSMGYGGYYLYKMYDQEKSYIKDHAKPFFAEDRPDLVMPLRNDYESEEEYDLDFKRYQEDTIYMMKDTANLEKKIAETQKIIDNEEIELKKLMKYRSTFKIKSRPHVTRQKEAITKLEYYEKSLGNAVNYNERLIDEYNAKITAIESKYFTYTWAYVISSILTYFIYAWLCSIHYMVNMIVQNGIRPQRLAGDRNPSILGKQ</sequence>
<keyword evidence="1" id="KW-1133">Transmembrane helix</keyword>
<proteinExistence type="predicted"/>